<proteinExistence type="predicted"/>
<feature type="region of interest" description="Disordered" evidence="1">
    <location>
        <begin position="427"/>
        <end position="446"/>
    </location>
</feature>
<dbReference type="GeneID" id="115629847"/>
<evidence type="ECO:0000313" key="3">
    <source>
        <dbReference type="Proteomes" id="UP000504634"/>
    </source>
</evidence>
<protein>
    <submittedName>
        <fullName evidence="4">Uncharacterized protein LOC115629847</fullName>
    </submittedName>
</protein>
<dbReference type="RefSeq" id="XP_030382287.1">
    <property type="nucleotide sequence ID" value="XM_030526427.1"/>
</dbReference>
<evidence type="ECO:0000256" key="1">
    <source>
        <dbReference type="SAM" id="MobiDB-lite"/>
    </source>
</evidence>
<evidence type="ECO:0000259" key="2">
    <source>
        <dbReference type="Pfam" id="PF10441"/>
    </source>
</evidence>
<dbReference type="OrthoDB" id="160374at2759"/>
<reference evidence="4" key="1">
    <citation type="submission" date="2025-08" db="UniProtKB">
        <authorList>
            <consortium name="RefSeq"/>
        </authorList>
    </citation>
    <scope>IDENTIFICATION</scope>
    <source>
        <strain evidence="4">11010-0011.00</strain>
        <tissue evidence="4">Whole body</tissue>
    </source>
</reference>
<evidence type="ECO:0000313" key="4">
    <source>
        <dbReference type="RefSeq" id="XP_030382287.1"/>
    </source>
</evidence>
<accession>A0A6J2U563</accession>
<dbReference type="Pfam" id="PF10441">
    <property type="entry name" value="Urb2"/>
    <property type="match status" value="1"/>
</dbReference>
<dbReference type="Proteomes" id="UP000504634">
    <property type="component" value="Unplaced"/>
</dbReference>
<gene>
    <name evidence="4" type="primary">LOC115629847</name>
</gene>
<feature type="domain" description="Nucleolar 27S pre-rRNA processing Urb2/Npa2 C-terminal" evidence="2">
    <location>
        <begin position="1162"/>
        <end position="1361"/>
    </location>
</feature>
<organism evidence="3 4">
    <name type="scientific">Drosophila lebanonensis</name>
    <name type="common">Fruit fly</name>
    <name type="synonym">Scaptodrosophila lebanonensis</name>
    <dbReference type="NCBI Taxonomy" id="7225"/>
    <lineage>
        <taxon>Eukaryota</taxon>
        <taxon>Metazoa</taxon>
        <taxon>Ecdysozoa</taxon>
        <taxon>Arthropoda</taxon>
        <taxon>Hexapoda</taxon>
        <taxon>Insecta</taxon>
        <taxon>Pterygota</taxon>
        <taxon>Neoptera</taxon>
        <taxon>Endopterygota</taxon>
        <taxon>Diptera</taxon>
        <taxon>Brachycera</taxon>
        <taxon>Muscomorpha</taxon>
        <taxon>Ephydroidea</taxon>
        <taxon>Drosophilidae</taxon>
        <taxon>Scaptodrosophila</taxon>
    </lineage>
</organism>
<keyword evidence="3" id="KW-1185">Reference proteome</keyword>
<name>A0A6J2U563_DROLE</name>
<sequence>MHIDDGLKQWLDNPNKPFDSKLNFAIKVWQSFDFACPNKYEVIITWLTEALRNSVSVNLPVLQLQQLFRLRSQPGAVSTASKTALILVLLRVTTAQPSTRAAGPELLRDMLNFELLQDTLRSDYKLLMQSYSTLFQSYERYLVSHVPASADSLESEFALPLLQQLSDYVQRAQNLEPLRKCYDKIALRPLVELYLQLRIRGVCCFEQIAALEKQLTSKIRSPNSTLIDRLKIQVPYSRFLALECLLYNHRFEPKYVQLVLERVFDQHLGESRQAPELVLSEAAYTLEALRKHEISLQFVMQPLPTTMTPQPLSATEKKETALAYVERQIYQYVRMHKHNHLLGVLRLLCSALRLNPLLLEQHVYQIAVWMLTTPKYTADEHILYAEFLVHLLDMFRRLSRAERFVMNLIKTLREWLAKFELKCPYRRDDEDNSGRSPSKRRCLDDEKDPNENIYMKLLFGSFKSSPPASVLPDPFEHLSQRWPTSTVGVAFTHLITQLMAKPSIVIWKTLLHALSELLDENCAVVLPSNLDFSMELHAALLCQYFQGTRVAEQLESHQAAVEEQLFHTGKVLQKFGRHLLRQEHNRRTMNAFLECLEQASSFEHMLLYYWPDGLARVYNGPNQLHDFLAQSEWTLIRQRVHNFGRKGCRRRLKHLDQQLANARWLFDKHRPALCADAMPIESLSSLTREQKNLLIQNQEDQYRVSEYTVWHADADCVELLALKSLEHFATTLREAKVTEALIPKLPFGTLRHVQNEGALVQLATTIRQHDRAIIKRFPKQPTADIVHSLKELPIAQLSRNVKSKLWLLVFSLYRDLRYAQEEDDHINALLELLIDMMHFGQPLAICLFFPKINELLELVPATPLPMSGWRFYHTLFVRSIRRHGPGTDIFLTSCADYLCQCLKAAHKLKRQECSLLLLAIETLTAMSGAQARRQLQPFLETYGLFLAHKFRSISKDPSYYKEFVQATLGGYAIYVSTVINRAEKQEANAVPIDESFRRVCKIYIGHSLNYRNPHAIRLLNVALTHRQQLHLDQDEIEFVLNTYWQQLCADIESGEMPIKSIEPAIKLIIGYKTNEDFLLLLRGLAIQIDELPQPVPPEQHTCLRNVLTLLSLFAKCALSSIKGAILNEYFELISGNVVLRLPPGSSPTHCSQLVCLLEAQRALAGNRTIPLSGDTLDCMLTTVLNVDIKRHISAGGCWEHFVELHTAITDNCTTLLRQRSPIMADRVPQLTMIYQDLLQSIVCYKSGRTQAISESEVDCLAELGLKLATFIASVVSMQALAVKRVAPFLLIFTIKQMVGSEQPTTVFEKIKMQVVHICHQLISLCDHRSGHFVLRASSEAGRRMYQSLIKEHEKYHRFKGKV</sequence>
<dbReference type="InterPro" id="IPR018849">
    <property type="entry name" value="Urb2/Npa2_C"/>
</dbReference>